<protein>
    <recommendedName>
        <fullName evidence="3">Phosphatidylinositol diacylglycerol-lyase</fullName>
    </recommendedName>
</protein>
<organism evidence="1 2">
    <name type="scientific">Silvanigrella paludirubra</name>
    <dbReference type="NCBI Taxonomy" id="2499159"/>
    <lineage>
        <taxon>Bacteria</taxon>
        <taxon>Pseudomonadati</taxon>
        <taxon>Bdellovibrionota</taxon>
        <taxon>Oligoflexia</taxon>
        <taxon>Silvanigrellales</taxon>
        <taxon>Silvanigrellaceae</taxon>
        <taxon>Silvanigrella</taxon>
    </lineage>
</organism>
<dbReference type="PANTHER" id="PTHR13593">
    <property type="match status" value="1"/>
</dbReference>
<dbReference type="GO" id="GO:0008081">
    <property type="term" value="F:phosphoric diester hydrolase activity"/>
    <property type="evidence" value="ECO:0007669"/>
    <property type="project" value="InterPro"/>
</dbReference>
<name>A0A6N6VUD7_9BACT</name>
<dbReference type="Proteomes" id="UP000437748">
    <property type="component" value="Unassembled WGS sequence"/>
</dbReference>
<dbReference type="GO" id="GO:0006629">
    <property type="term" value="P:lipid metabolic process"/>
    <property type="evidence" value="ECO:0007669"/>
    <property type="project" value="InterPro"/>
</dbReference>
<dbReference type="AlphaFoldDB" id="A0A6N6VUD7"/>
<dbReference type="InterPro" id="IPR017946">
    <property type="entry name" value="PLC-like_Pdiesterase_TIM-brl"/>
</dbReference>
<dbReference type="EMBL" id="WFLM01000002">
    <property type="protein sequence ID" value="KAB8039955.1"/>
    <property type="molecule type" value="Genomic_DNA"/>
</dbReference>
<dbReference type="Gene3D" id="3.20.20.190">
    <property type="entry name" value="Phosphatidylinositol (PI) phosphodiesterase"/>
    <property type="match status" value="1"/>
</dbReference>
<dbReference type="Pfam" id="PF26178">
    <property type="entry name" value="PI-PLC_cat"/>
    <property type="match status" value="1"/>
</dbReference>
<dbReference type="PROSITE" id="PS50007">
    <property type="entry name" value="PIPLC_X_DOMAIN"/>
    <property type="match status" value="1"/>
</dbReference>
<comment type="caution">
    <text evidence="1">The sequence shown here is derived from an EMBL/GenBank/DDBJ whole genome shotgun (WGS) entry which is preliminary data.</text>
</comment>
<dbReference type="InterPro" id="IPR051057">
    <property type="entry name" value="PI-PLC_domain"/>
</dbReference>
<evidence type="ECO:0008006" key="3">
    <source>
        <dbReference type="Google" id="ProtNLM"/>
    </source>
</evidence>
<evidence type="ECO:0000313" key="2">
    <source>
        <dbReference type="Proteomes" id="UP000437748"/>
    </source>
</evidence>
<dbReference type="PANTHER" id="PTHR13593:SF140">
    <property type="entry name" value="PLC-LIKE PHOSPHODIESTERASE"/>
    <property type="match status" value="1"/>
</dbReference>
<dbReference type="SUPFAM" id="SSF51695">
    <property type="entry name" value="PLC-like phosphodiesterases"/>
    <property type="match status" value="1"/>
</dbReference>
<reference evidence="1 2" key="1">
    <citation type="submission" date="2019-10" db="EMBL/GenBank/DDBJ databases">
        <title>New species of Slilvanegrellaceae.</title>
        <authorList>
            <person name="Pitt A."/>
            <person name="Hahn M.W."/>
        </authorList>
    </citation>
    <scope>NUCLEOTIDE SEQUENCE [LARGE SCALE GENOMIC DNA]</scope>
    <source>
        <strain evidence="1 2">SP-Ram-0.45-NSY-1</strain>
    </source>
</reference>
<dbReference type="OrthoDB" id="5240859at2"/>
<proteinExistence type="predicted"/>
<keyword evidence="2" id="KW-1185">Reference proteome</keyword>
<sequence length="435" mass="51558">MKNNIFLKLFTFLFLFFIQFNVFCLEFNDYAPRPDYVSNYDKPFNQYTWLVAHNAYSNYSNFSNQYGIKISKQLELGVRGLMLDLYDFNDEIYLCHKTCLLSEYGTFVEEMNNTIIPFLENNPNEVLTLFLEDHSSKDFFKRALNQVKDLSKYVFNPQKWNDRSNWPTLNELIQKNQRLFIISENEKNSGYFEINSGEVHVIFGQDISVENYWSLGDTYMSHDYRCYSRWKDISLSTEKASPFYNYWDRIFVMNQFHGIPYAPHSEEDNKFYKLKKREEKYCKPYSKRFPNFIAVDNITHGNALEYVEWHNNGGILFYNKNFNYESLVCGLATTFNRKIPLYKAGCYDYVTKAQLQGVPKGTKILIYSSDYNLNNSEYTEIEVLNDLNFTEPINIDSFDASFENKNFKLKYFGKNGMKDSVYAVEIIRSNIKNDN</sequence>
<dbReference type="GO" id="GO:0004436">
    <property type="term" value="F:phosphatidylinositol diacylglycerol-lyase activity"/>
    <property type="evidence" value="ECO:0007669"/>
    <property type="project" value="UniProtKB-EC"/>
</dbReference>
<evidence type="ECO:0000313" key="1">
    <source>
        <dbReference type="EMBL" id="KAB8039955.1"/>
    </source>
</evidence>
<accession>A0A6N6VUD7</accession>
<dbReference type="RefSeq" id="WP_153419616.1">
    <property type="nucleotide sequence ID" value="NZ_WFLM01000002.1"/>
</dbReference>
<gene>
    <name evidence="1" type="ORF">GCL60_06750</name>
</gene>